<protein>
    <recommendedName>
        <fullName evidence="3 13">Telomerase reverse transcriptase</fullName>
        <ecNumber evidence="2 13">2.7.7.49</ecNumber>
    </recommendedName>
    <alternativeName>
        <fullName evidence="13">Telomerase catalytic subunit</fullName>
    </alternativeName>
</protein>
<dbReference type="InParanoid" id="F0XKQ7"/>
<dbReference type="RefSeq" id="XP_014171112.1">
    <property type="nucleotide sequence ID" value="XM_014315637.1"/>
</dbReference>
<dbReference type="GO" id="GO:0007004">
    <property type="term" value="P:telomere maintenance via telomerase"/>
    <property type="evidence" value="ECO:0007669"/>
    <property type="project" value="TreeGrafter"/>
</dbReference>
<organism evidence="17">
    <name type="scientific">Grosmannia clavigera (strain kw1407 / UAMH 11150)</name>
    <name type="common">Blue stain fungus</name>
    <name type="synonym">Graphiocladiella clavigera</name>
    <dbReference type="NCBI Taxonomy" id="655863"/>
    <lineage>
        <taxon>Eukaryota</taxon>
        <taxon>Fungi</taxon>
        <taxon>Dikarya</taxon>
        <taxon>Ascomycota</taxon>
        <taxon>Pezizomycotina</taxon>
        <taxon>Sordariomycetes</taxon>
        <taxon>Sordariomycetidae</taxon>
        <taxon>Ophiostomatales</taxon>
        <taxon>Ophiostomataceae</taxon>
        <taxon>Leptographium</taxon>
    </lineage>
</organism>
<keyword evidence="10 13" id="KW-0695">RNA-directed DNA polymerase</keyword>
<evidence type="ECO:0000256" key="8">
    <source>
        <dbReference type="ARBA" id="ARBA00022842"/>
    </source>
</evidence>
<dbReference type="SMART" id="SM00975">
    <property type="entry name" value="Telomerase_RBD"/>
    <property type="match status" value="1"/>
</dbReference>
<evidence type="ECO:0000256" key="13">
    <source>
        <dbReference type="RuleBase" id="RU365061"/>
    </source>
</evidence>
<feature type="region of interest" description="Disordered" evidence="14">
    <location>
        <begin position="1"/>
        <end position="51"/>
    </location>
</feature>
<dbReference type="PANTHER" id="PTHR12066:SF0">
    <property type="entry name" value="TELOMERASE REVERSE TRANSCRIPTASE"/>
    <property type="match status" value="1"/>
</dbReference>
<dbReference type="Gene3D" id="1.10.357.90">
    <property type="match status" value="1"/>
</dbReference>
<dbReference type="GO" id="GO:0003720">
    <property type="term" value="F:telomerase activity"/>
    <property type="evidence" value="ECO:0007669"/>
    <property type="project" value="InterPro"/>
</dbReference>
<evidence type="ECO:0000256" key="10">
    <source>
        <dbReference type="ARBA" id="ARBA00022918"/>
    </source>
</evidence>
<evidence type="ECO:0000256" key="11">
    <source>
        <dbReference type="ARBA" id="ARBA00023242"/>
    </source>
</evidence>
<dbReference type="InterPro" id="IPR049139">
    <property type="entry name" value="TERT_C"/>
</dbReference>
<keyword evidence="4 13" id="KW-0158">Chromosome</keyword>
<dbReference type="PANTHER" id="PTHR12066">
    <property type="entry name" value="TELOMERASE REVERSE TRANSCRIPTASE"/>
    <property type="match status" value="1"/>
</dbReference>
<dbReference type="AlphaFoldDB" id="F0XKQ7"/>
<evidence type="ECO:0000256" key="2">
    <source>
        <dbReference type="ARBA" id="ARBA00012493"/>
    </source>
</evidence>
<keyword evidence="8 13" id="KW-0460">Magnesium</keyword>
<dbReference type="GO" id="GO:0000781">
    <property type="term" value="C:chromosome, telomeric region"/>
    <property type="evidence" value="ECO:0007669"/>
    <property type="project" value="UniProtKB-SubCell"/>
</dbReference>
<dbReference type="InterPro" id="IPR021891">
    <property type="entry name" value="Telomerase_RBD"/>
</dbReference>
<dbReference type="CDD" id="cd01648">
    <property type="entry name" value="TERT"/>
    <property type="match status" value="1"/>
</dbReference>
<dbReference type="GO" id="GO:0070034">
    <property type="term" value="F:telomerase RNA binding"/>
    <property type="evidence" value="ECO:0007669"/>
    <property type="project" value="TreeGrafter"/>
</dbReference>
<dbReference type="GO" id="GO:0042162">
    <property type="term" value="F:telomeric DNA binding"/>
    <property type="evidence" value="ECO:0007669"/>
    <property type="project" value="TreeGrafter"/>
</dbReference>
<evidence type="ECO:0000256" key="9">
    <source>
        <dbReference type="ARBA" id="ARBA00022895"/>
    </source>
</evidence>
<evidence type="ECO:0000256" key="4">
    <source>
        <dbReference type="ARBA" id="ARBA00022454"/>
    </source>
</evidence>
<evidence type="ECO:0000256" key="7">
    <source>
        <dbReference type="ARBA" id="ARBA00022723"/>
    </source>
</evidence>
<dbReference type="Proteomes" id="UP000007796">
    <property type="component" value="Unassembled WGS sequence"/>
</dbReference>
<name>F0XKQ7_GROCL</name>
<dbReference type="STRING" id="655863.F0XKQ7"/>
<dbReference type="PROSITE" id="PS50878">
    <property type="entry name" value="RT_POL"/>
    <property type="match status" value="1"/>
</dbReference>
<evidence type="ECO:0000256" key="12">
    <source>
        <dbReference type="ARBA" id="ARBA00048173"/>
    </source>
</evidence>
<dbReference type="Gene3D" id="1.10.132.70">
    <property type="match status" value="1"/>
</dbReference>
<dbReference type="InterPro" id="IPR003545">
    <property type="entry name" value="Telomerase_RT"/>
</dbReference>
<dbReference type="Pfam" id="PF00078">
    <property type="entry name" value="RVT_1"/>
    <property type="match status" value="1"/>
</dbReference>
<sequence>MVDQADMSALIRRKRKRADADDSRNIGEAPPSRTKQPRREASSEQHPAAHRQLDPVVKHALLTRCFPQVLTLRAYLLSRLPASSRIRRKKLREVGLAADPSPVEQRLRRLLDNALVACSHHDGSGQGDKPLDSLPSLQDDRQQQRLAYIEHKRAEESHVIISNAQEGVFSPQSEPLCNLEPLTKFQATEQTARDTRDEKSLSDISFVRNRMFYAKPSMAQSGAVHFGLKHIHVLNRFSYRSCPTKKVGLQELAAANNHGTVHMMMYMFPRQFGLHNVFTSVVDRATTAQRFQDYTLREAEISAKFGKIGWKDRSASVRIPKRLRGMAVHLVERLRKLHNRCSYYELLQHYCPDIAYQETRHEVTSAEPGSHKEEAHTLVSLGHPNQESASKDVATTGQDPAPQRQQCVPYSSKSGPELKSTTPLVELATPLQRVSTFCQAVILNVVPNDFWGNGEAQAKNRQAVLKKVDLFLRLRRFETLNLHDLMQGIKISDILWLAPPGLRKGKISQTDVQKRRQIFAEFLYYLFDSFLIPLVRSNFYVTESSSHRNKLFFFRHDVWRRITEPALVGLKARMFEDIKHGEALQILGSRDLGYGQIRLLPKQATVRPIMNLRRRTAVKGGTRLGSSANTILAPVQAMLKFEILMFSLLKKQHPERLGSGMFSVGTLFKKLKEFKKRMASESQHTFYLAKVDVKSAFDTMPQEAVVELVHKLSSHRAYYMDKHVEMAAPENRGLGGVFNAAVKGDFVPMRRWKTIASASTDASGFHDVVESSLATYQRNAIFADTAYRKPRDSASLVGLAASHILQNLVKIGKKFYRQKTGIPQGSVLSALLCNCFYAELEAEELGFLDADGSKGCLLLRLIDDFLLITTDQSKAARFVEVMHRGLPQYGVAVSSDKSLVNFDLQGPDGKSVSRVANGAWFPYCGLVVNCLTLDIAKDWETKKQEHARSPGHNFKRKIFNGFKVLSHVMFFDTAHNSLRTTLCNAHKVFSDTAVKVWAYTRCLPRDKRPSTRLVISTIEELSELAYTVLNGRARRMPEYQFSVFKPQLRWLLLHAFSGVLGKKQAGYSDVLTWIRSEMHYLRSQQDLRLPKIFIETSVQA</sequence>
<dbReference type="Pfam" id="PF21399">
    <property type="entry name" value="TERT_C"/>
    <property type="match status" value="1"/>
</dbReference>
<keyword evidence="7 13" id="KW-0479">Metal-binding</keyword>
<keyword evidence="9 13" id="KW-0779">Telomere</keyword>
<comment type="similarity">
    <text evidence="1 13">Belongs to the reverse transcriptase family. Telomerase subfamily.</text>
</comment>
<dbReference type="Gene3D" id="3.30.70.2630">
    <property type="match status" value="1"/>
</dbReference>
<feature type="domain" description="Reverse transcriptase" evidence="15">
    <location>
        <begin position="581"/>
        <end position="928"/>
    </location>
</feature>
<comment type="function">
    <text evidence="13">Telomerase is a ribonucleoprotein enzyme essential for the replication of chromosome termini in most eukaryotes. It elongates telomeres. It is a reverse transcriptase that adds simple sequence repeats to chromosome ends by copying a template sequence within the RNA component of the enzyme.</text>
</comment>
<dbReference type="InterPro" id="IPR000477">
    <property type="entry name" value="RT_dom"/>
</dbReference>
<proteinExistence type="inferred from homology"/>
<dbReference type="GO" id="GO:0046872">
    <property type="term" value="F:metal ion binding"/>
    <property type="evidence" value="ECO:0007669"/>
    <property type="project" value="UniProtKB-KW"/>
</dbReference>
<dbReference type="OrthoDB" id="289721at2759"/>
<dbReference type="EC" id="2.7.7.49" evidence="2 13"/>
<dbReference type="Pfam" id="PF12009">
    <property type="entry name" value="Telomerase_RBD"/>
    <property type="match status" value="1"/>
</dbReference>
<evidence type="ECO:0000256" key="3">
    <source>
        <dbReference type="ARBA" id="ARBA00016182"/>
    </source>
</evidence>
<dbReference type="FunCoup" id="F0XKQ7">
    <property type="interactions" value="260"/>
</dbReference>
<keyword evidence="6 13" id="KW-0548">Nucleotidyltransferase</keyword>
<evidence type="ECO:0000259" key="15">
    <source>
        <dbReference type="PROSITE" id="PS50878"/>
    </source>
</evidence>
<feature type="region of interest" description="Disordered" evidence="14">
    <location>
        <begin position="385"/>
        <end position="418"/>
    </location>
</feature>
<keyword evidence="17" id="KW-1185">Reference proteome</keyword>
<dbReference type="PRINTS" id="PR01365">
    <property type="entry name" value="TELOMERASERT"/>
</dbReference>
<comment type="catalytic activity">
    <reaction evidence="12 13">
        <text>DNA(n) + a 2'-deoxyribonucleoside 5'-triphosphate = DNA(n+1) + diphosphate</text>
        <dbReference type="Rhea" id="RHEA:22508"/>
        <dbReference type="Rhea" id="RHEA-COMP:17339"/>
        <dbReference type="Rhea" id="RHEA-COMP:17340"/>
        <dbReference type="ChEBI" id="CHEBI:33019"/>
        <dbReference type="ChEBI" id="CHEBI:61560"/>
        <dbReference type="ChEBI" id="CHEBI:173112"/>
        <dbReference type="EC" id="2.7.7.49"/>
    </reaction>
</comment>
<evidence type="ECO:0000313" key="17">
    <source>
        <dbReference type="Proteomes" id="UP000007796"/>
    </source>
</evidence>
<evidence type="ECO:0000256" key="6">
    <source>
        <dbReference type="ARBA" id="ARBA00022695"/>
    </source>
</evidence>
<reference evidence="16 17" key="1">
    <citation type="journal article" date="2011" name="Proc. Natl. Acad. Sci. U.S.A.">
        <title>Genome and transcriptome analyses of the mountain pine beetle-fungal symbiont Grosmannia clavigera, a lodgepole pine pathogen.</title>
        <authorList>
            <person name="DiGuistini S."/>
            <person name="Wang Y."/>
            <person name="Liao N.Y."/>
            <person name="Taylor G."/>
            <person name="Tanguay P."/>
            <person name="Feau N."/>
            <person name="Henrissat B."/>
            <person name="Chan S.K."/>
            <person name="Hesse-Orce U."/>
            <person name="Alamouti S.M."/>
            <person name="Tsui C.K.M."/>
            <person name="Docking R.T."/>
            <person name="Levasseur A."/>
            <person name="Haridas S."/>
            <person name="Robertson G."/>
            <person name="Birol I."/>
            <person name="Holt R.A."/>
            <person name="Marra M.A."/>
            <person name="Hamelin R.C."/>
            <person name="Hirst M."/>
            <person name="Jones S.J.M."/>
            <person name="Bohlmann J."/>
            <person name="Breuil C."/>
        </authorList>
    </citation>
    <scope>NUCLEOTIDE SEQUENCE [LARGE SCALE GENOMIC DNA]</scope>
    <source>
        <strain evidence="17">kw1407 / UAMH 11150</strain>
    </source>
</reference>
<keyword evidence="11 13" id="KW-0539">Nucleus</keyword>
<evidence type="ECO:0000256" key="1">
    <source>
        <dbReference type="ARBA" id="ARBA00008001"/>
    </source>
</evidence>
<evidence type="ECO:0000256" key="14">
    <source>
        <dbReference type="SAM" id="MobiDB-lite"/>
    </source>
</evidence>
<evidence type="ECO:0000256" key="5">
    <source>
        <dbReference type="ARBA" id="ARBA00022679"/>
    </source>
</evidence>
<dbReference type="HOGENOM" id="CLU_001996_0_1_1"/>
<keyword evidence="5 13" id="KW-0808">Transferase</keyword>
<comment type="subcellular location">
    <subcellularLocation>
        <location evidence="13">Nucleus</location>
    </subcellularLocation>
    <subcellularLocation>
        <location evidence="13">Chromosome</location>
        <location evidence="13">Telomere</location>
    </subcellularLocation>
</comment>
<accession>F0XKQ7</accession>
<gene>
    <name evidence="16" type="ORF">CMQ_8096</name>
</gene>
<dbReference type="EMBL" id="GL629788">
    <property type="protein sequence ID" value="EFX01630.1"/>
    <property type="molecule type" value="Genomic_DNA"/>
</dbReference>
<dbReference type="GO" id="GO:0000333">
    <property type="term" value="C:telomerase catalytic core complex"/>
    <property type="evidence" value="ECO:0007669"/>
    <property type="project" value="TreeGrafter"/>
</dbReference>
<dbReference type="eggNOG" id="KOG1005">
    <property type="taxonomic scope" value="Eukaryota"/>
</dbReference>
<evidence type="ECO:0000313" key="16">
    <source>
        <dbReference type="EMBL" id="EFX01630.1"/>
    </source>
</evidence>
<dbReference type="GeneID" id="25981713"/>